<dbReference type="EMBL" id="AP023440">
    <property type="protein sequence ID" value="BCL31146.1"/>
    <property type="molecule type" value="Genomic_DNA"/>
</dbReference>
<dbReference type="InterPro" id="IPR037401">
    <property type="entry name" value="SnoaL-like"/>
</dbReference>
<accession>A0A7G1PBG9</accession>
<dbReference type="InterPro" id="IPR032710">
    <property type="entry name" value="NTF2-like_dom_sf"/>
</dbReference>
<dbReference type="AlphaFoldDB" id="A0A7G1PBG9"/>
<name>A0A7G1PBG9_9ACTN</name>
<dbReference type="Gene3D" id="3.10.450.50">
    <property type="match status" value="1"/>
</dbReference>
<feature type="domain" description="SnoaL-like" evidence="2">
    <location>
        <begin position="35"/>
        <end position="138"/>
    </location>
</feature>
<reference evidence="3 4" key="1">
    <citation type="journal article" date="2014" name="Int. J. Syst. Evol. Microbiol.">
        <title>Complete genome sequence of Corynebacterium casei LMG S-19264T (=DSM 44701T), isolated from a smear-ripened cheese.</title>
        <authorList>
            <consortium name="US DOE Joint Genome Institute (JGI-PGF)"/>
            <person name="Walter F."/>
            <person name="Albersmeier A."/>
            <person name="Kalinowski J."/>
            <person name="Ruckert C."/>
        </authorList>
    </citation>
    <scope>NUCLEOTIDE SEQUENCE [LARGE SCALE GENOMIC DNA]</scope>
    <source>
        <strain evidence="3 4">JCM 4677</strain>
    </source>
</reference>
<dbReference type="KEGG" id="sgm:GCM10017557_60050"/>
<sequence length="163" mass="17189">MGSIRAPSTDGTPKMSNHQLSNRTETVTESPADVVRGLYDALGKGDVPGVLARLAPEVIVDEPNQLPYGGVHQGREVFVQSVLGAMMGYAAVAITDAEVFEGPAGVVGTLTGTLTAHTTGEQYPLTMVEIHQVEDGLVGKIDVYLKNPHDLAAFYARAEAGTR</sequence>
<protein>
    <recommendedName>
        <fullName evidence="2">SnoaL-like domain-containing protein</fullName>
    </recommendedName>
</protein>
<evidence type="ECO:0000313" key="4">
    <source>
        <dbReference type="Proteomes" id="UP000516444"/>
    </source>
</evidence>
<dbReference type="Pfam" id="PF12680">
    <property type="entry name" value="SnoaL_2"/>
    <property type="match status" value="1"/>
</dbReference>
<evidence type="ECO:0000259" key="2">
    <source>
        <dbReference type="Pfam" id="PF12680"/>
    </source>
</evidence>
<dbReference type="Proteomes" id="UP000516444">
    <property type="component" value="Chromosome"/>
</dbReference>
<gene>
    <name evidence="3" type="ORF">GCM10017557_60050</name>
</gene>
<feature type="compositionally biased region" description="Polar residues" evidence="1">
    <location>
        <begin position="9"/>
        <end position="29"/>
    </location>
</feature>
<feature type="region of interest" description="Disordered" evidence="1">
    <location>
        <begin position="1"/>
        <end position="29"/>
    </location>
</feature>
<evidence type="ECO:0000313" key="3">
    <source>
        <dbReference type="EMBL" id="BCL31146.1"/>
    </source>
</evidence>
<evidence type="ECO:0000256" key="1">
    <source>
        <dbReference type="SAM" id="MobiDB-lite"/>
    </source>
</evidence>
<organism evidence="3 4">
    <name type="scientific">Streptomyces aurantiacus</name>
    <dbReference type="NCBI Taxonomy" id="47760"/>
    <lineage>
        <taxon>Bacteria</taxon>
        <taxon>Bacillati</taxon>
        <taxon>Actinomycetota</taxon>
        <taxon>Actinomycetes</taxon>
        <taxon>Kitasatosporales</taxon>
        <taxon>Streptomycetaceae</taxon>
        <taxon>Streptomyces</taxon>
        <taxon>Streptomyces aurantiacus group</taxon>
    </lineage>
</organism>
<dbReference type="SUPFAM" id="SSF54427">
    <property type="entry name" value="NTF2-like"/>
    <property type="match status" value="1"/>
</dbReference>
<keyword evidence="4" id="KW-1185">Reference proteome</keyword>
<proteinExistence type="predicted"/>